<gene>
    <name evidence="6" type="ORF">TARUN_2475</name>
</gene>
<proteinExistence type="inferred from homology"/>
<keyword evidence="2" id="KW-0597">Phosphoprotein</keyword>
<dbReference type="InterPro" id="IPR009081">
    <property type="entry name" value="PP-bd_ACP"/>
</dbReference>
<dbReference type="Gene3D" id="1.10.1200.10">
    <property type="entry name" value="ACP-like"/>
    <property type="match status" value="5"/>
</dbReference>
<dbReference type="CDD" id="cd05918">
    <property type="entry name" value="A_NRPS_SidN3_like"/>
    <property type="match status" value="3"/>
</dbReference>
<evidence type="ECO:0000313" key="6">
    <source>
        <dbReference type="EMBL" id="RFU79721.1"/>
    </source>
</evidence>
<dbReference type="FunFam" id="3.30.300.30:FF:000015">
    <property type="entry name" value="Nonribosomal peptide synthase SidD"/>
    <property type="match status" value="3"/>
</dbReference>
<feature type="domain" description="Carrier" evidence="5">
    <location>
        <begin position="8"/>
        <end position="81"/>
    </location>
</feature>
<dbReference type="GO" id="GO:0031177">
    <property type="term" value="F:phosphopantetheine binding"/>
    <property type="evidence" value="ECO:0007669"/>
    <property type="project" value="InterPro"/>
</dbReference>
<dbReference type="InterPro" id="IPR010071">
    <property type="entry name" value="AA_adenyl_dom"/>
</dbReference>
<dbReference type="InterPro" id="IPR020806">
    <property type="entry name" value="PKS_PP-bd"/>
</dbReference>
<dbReference type="CDD" id="cd19542">
    <property type="entry name" value="CT_NRPS-like"/>
    <property type="match status" value="3"/>
</dbReference>
<dbReference type="EMBL" id="PXOA01000141">
    <property type="protein sequence ID" value="RFU79721.1"/>
    <property type="molecule type" value="Genomic_DNA"/>
</dbReference>
<feature type="domain" description="Carrier" evidence="5">
    <location>
        <begin position="1104"/>
        <end position="1180"/>
    </location>
</feature>
<evidence type="ECO:0000256" key="4">
    <source>
        <dbReference type="ARBA" id="ARBA00029454"/>
    </source>
</evidence>
<dbReference type="FunFam" id="3.30.559.30:FF:000003">
    <property type="entry name" value="Nonribosomal peptide synthase SidD"/>
    <property type="match status" value="1"/>
</dbReference>
<feature type="domain" description="Carrier" evidence="5">
    <location>
        <begin position="3779"/>
        <end position="3857"/>
    </location>
</feature>
<evidence type="ECO:0000259" key="5">
    <source>
        <dbReference type="PROSITE" id="PS50075"/>
    </source>
</evidence>
<dbReference type="FunFam" id="1.10.1200.10:FF:000005">
    <property type="entry name" value="Nonribosomal peptide synthetase 1"/>
    <property type="match status" value="3"/>
</dbReference>
<feature type="domain" description="Carrier" evidence="5">
    <location>
        <begin position="4876"/>
        <end position="4952"/>
    </location>
</feature>
<reference evidence="6 7" key="1">
    <citation type="journal article" date="2018" name="PLoS Pathog.">
        <title>Evolution of structural diversity of trichothecenes, a family of toxins produced by plant pathogenic and entomopathogenic fungi.</title>
        <authorList>
            <person name="Proctor R.H."/>
            <person name="McCormick S.P."/>
            <person name="Kim H.S."/>
            <person name="Cardoza R.E."/>
            <person name="Stanley A.M."/>
            <person name="Lindo L."/>
            <person name="Kelly A."/>
            <person name="Brown D.W."/>
            <person name="Lee T."/>
            <person name="Vaughan M.M."/>
            <person name="Alexander N.J."/>
            <person name="Busman M."/>
            <person name="Gutierrez S."/>
        </authorList>
    </citation>
    <scope>NUCLEOTIDE SEQUENCE [LARGE SCALE GENOMIC DNA]</scope>
    <source>
        <strain evidence="6 7">IBT 40837</strain>
    </source>
</reference>
<dbReference type="Gene3D" id="3.40.50.12780">
    <property type="entry name" value="N-terminal domain of ligase-like"/>
    <property type="match status" value="4"/>
</dbReference>
<dbReference type="Gene3D" id="3.30.559.10">
    <property type="entry name" value="Chloramphenicol acetyltransferase-like domain"/>
    <property type="match status" value="6"/>
</dbReference>
<dbReference type="PANTHER" id="PTHR45527:SF16">
    <property type="entry name" value="NONRIBOSOMAL PEPTIDE SYNTHASE ATNA-RELATED"/>
    <property type="match status" value="1"/>
</dbReference>
<keyword evidence="7" id="KW-1185">Reference proteome</keyword>
<comment type="similarity">
    <text evidence="4">Belongs to the NRP synthetase family.</text>
</comment>
<dbReference type="InterPro" id="IPR006162">
    <property type="entry name" value="Ppantetheine_attach_site"/>
</dbReference>
<evidence type="ECO:0000256" key="3">
    <source>
        <dbReference type="ARBA" id="ARBA00022598"/>
    </source>
</evidence>
<protein>
    <submittedName>
        <fullName evidence="6">Hc-toxin synthetase</fullName>
    </submittedName>
</protein>
<dbReference type="PROSITE" id="PS50075">
    <property type="entry name" value="CARRIER"/>
    <property type="match status" value="5"/>
</dbReference>
<dbReference type="SUPFAM" id="SSF47336">
    <property type="entry name" value="ACP-like"/>
    <property type="match status" value="5"/>
</dbReference>
<dbReference type="STRING" id="490622.A0A395NW60"/>
<dbReference type="SMART" id="SM00823">
    <property type="entry name" value="PKS_PP"/>
    <property type="match status" value="4"/>
</dbReference>
<dbReference type="InterPro" id="IPR036736">
    <property type="entry name" value="ACP-like_sf"/>
</dbReference>
<dbReference type="SUPFAM" id="SSF52777">
    <property type="entry name" value="CoA-dependent acyltransferases"/>
    <property type="match status" value="12"/>
</dbReference>
<dbReference type="PROSITE" id="PS00455">
    <property type="entry name" value="AMP_BINDING"/>
    <property type="match status" value="3"/>
</dbReference>
<accession>A0A395NW60</accession>
<dbReference type="InterPro" id="IPR045851">
    <property type="entry name" value="AMP-bd_C_sf"/>
</dbReference>
<dbReference type="Gene3D" id="3.30.559.30">
    <property type="entry name" value="Nonribosomal peptide synthetase, condensation domain"/>
    <property type="match status" value="6"/>
</dbReference>
<dbReference type="NCBIfam" id="NF003417">
    <property type="entry name" value="PRK04813.1"/>
    <property type="match status" value="4"/>
</dbReference>
<dbReference type="GO" id="GO:0043041">
    <property type="term" value="P:amino acid activation for nonribosomal peptide biosynthetic process"/>
    <property type="evidence" value="ECO:0007669"/>
    <property type="project" value="TreeGrafter"/>
</dbReference>
<dbReference type="InterPro" id="IPR001242">
    <property type="entry name" value="Condensation_dom"/>
</dbReference>
<evidence type="ECO:0000313" key="7">
    <source>
        <dbReference type="Proteomes" id="UP000266272"/>
    </source>
</evidence>
<dbReference type="NCBIfam" id="TIGR01733">
    <property type="entry name" value="AA-adenyl-dom"/>
    <property type="match status" value="2"/>
</dbReference>
<dbReference type="Pfam" id="PF00668">
    <property type="entry name" value="Condensation"/>
    <property type="match status" value="6"/>
</dbReference>
<keyword evidence="1" id="KW-0596">Phosphopantetheine</keyword>
<dbReference type="Gene3D" id="3.30.300.30">
    <property type="match status" value="4"/>
</dbReference>
<sequence length="5418" mass="600153">MSSDAQHDSLEHWLHNLAAEVLNFDLDDLDLSKSFLALGGDSLSAIEFMGKCREHQVTIEISDVIAASTMSQLIERIVQAQPVDIIAAERENEHDGVEEKDQYHRLQSSQAINPKLSHTALDALFVKLQSVTPTPLESVQAIGPCSPMQDNFLISQKLNSQAYQCRFILRISSASLDNALSAETLVACWAQVISRHTILRTTFIESNTRLGKFDQVVWKRVEPWVALHNDAAAVLEDEQFPTYEAYKPPHRLSIAPAPTGGIYVRLDISHALVDGQSTEVLLRDFYLAYSGVPPQVEALPYLDFTAHELDVDTEPTSAYWSHYMNNAQESHLPTTNSITMSGLQTIQARLDLPSGDLDSFCGQHGVTPVNVCQTAWGLVLRGFANSDDVCFSYVTSRRQTPLSGIQDAVGLFIDALLCRLDLKDDTPIRQVLALAALNNDPQRKSIRRWGNSVLSFHRGLPTNEFTRDGLLFEPVERATPTDYDVSLNIDIDHNNLQINLDFWESKMSRPLAESILNVFQEAIKFVLHHIDEQVQAFSPLTETQKQDLRRLCDIDHPQINECVHNLVQRMSVQQPQAPAVCAWDGDWTYAELVAIATGLSQKLVTKEGVKPGMLVGICMEKSKWAIAAFLAILKSGAAVVPVGIDDPRAEELLQGANVSIILASTTSSERIRKMNLQVVIVGTQDSKSITDVEGPSTSPEAFDSVAWVLYTSGSSGKPKGVVMEHAPLSTALLALGKAFQIGPGVRSLQFAAYTFADSIPDIFGTLVMGGCVCVPSEEERTTDLASAMHRLAVNQATLTNTVAGLLLEPSETPKLRRLILSGEKPSAAVVSKWTPHTKVINGYGQSEAAVFASCSQPITNPADAANIGLPITGRYWIVQPGDHNRLCPAGVPGELLIESPALARGYMNDAEKSASAFVENPQFLRELGVSKEPTRRMYRTGDIVRQDSLNGTFIFVGRQDTQIKIRGQRVELGEIEATMISLLPGSVNAAAVTLVTFGEQTEPKLVAALELAPSLVTSSIRAGVIRPLTSGELPEQLKEDLESLQNALFDVLPVYMVPTFFVPVTQLPVNASKKTDRRVLSRLLEAMDLVDLRALTLVDAIKQQPKTEIERQLQSLWAVVFNRPLESISIKEHFFQAGGDSVTAIRMAAAARNEGLTLTVTDIFGHPRIEDLARVLESAYDTAQVAEDDPLPFSLWKANSELQMIADQCDVEVGQIEDAYPTTPLQEGLMAITTQRSRADAYVMQRVYRVSSSVALSELKTAWERLVALTPILRTRIALTGLGDAVQIVVNEPVKWHGDGVTSLSDYLEQDSKISTEYGRPLSRVALIDSHERGDNHRYFIWTIHHCLYDGWSTVKVLELLEQLWAGQAPPPAPVPISRFIRYLAQKDERITRQFWLHHLEGAMKSRFPVLPDASYQPLPTQKIERRVMRNTPQKGEVTTSTLLRAAWAIILASYSGEQEAVMTVTLSGRNASVPGIIDLIAPTVTSVPFRVTVPPHQSISDFLRDVQNRTTSMIPFEHTGLQHIRRIVPSLGADFDPGHVFTIQMAPENDQQPLANKLERLGNDADGMQSYAFTLDCITSQKESFIDLEARFDSNVISNKQVESILAQFDHIFCQLSEYSDSQYATRTKNQKVVGDLDMVSQEDKARIRTWHQQGELSSPSKPLHYLFEEVAAKQPNVLAVSAWDGDWTYSDLNRVSSYLAKKLTALGVRANTAVGFCMGKSRYAIVAILAILKSGGTIIPLRTQDSPQQVEEVLRSKRNQPQLIFPAEPILLIDLEQSDRLQHLRTIRSLILHDETLADLFQADLSQADKSPEGIVNTDNAAFVTYTSSGRNFDKPKSVVLTHKALGLSINAQQAVLKFGPETRVLLISPFVSGTTIEDIFSTLGFGGCLCIPSEYDRLNDLSNVIGRFNVTAASITPSLAALLDPANLPSLRQIKVSIGNEITTAPTVIQRWLKHVDVYNTYAFDSYGITISASAKLTSSLEASNLGIPIVTDAFWVAQPSDYNKLSPVGAIGELLIDISSISMEYVNESLIIRPSFLQDTEIASGTSPEQHYLYRTGDLVRQNIDGSFIFVARRTEKTKTYAQRGELSEIIEHHIAAHPLVQTVRVLRLLNGKHGEQTVAFVELHGFVIEDSHRLYAISELSTANRQEAMKQVIAIQDTLRQQVPESLIPTLWIPLAKFPKAEPSEEVDISLLSTWVSGLSSEVVLEYLKLCRKEEDYNKYEATLVEQQLRQIWSEVLGIPLPDVPFNQPFLSIGGDSIAAIKVVTLCRVQGIKILLRDVVQCQCIPDLAQHCKLAEEKFTNHHLEASSVESFGWSPIQELYFQCIAPDIPDATGEVQYSQSIHLQFQQSVTFSKISTACKVIVANHPILRARFHHDNHSGWQQRIEDFSESYVITQHSMVTEEDISSIIQATQRMLDPQKGPVFAADFFELTDKSQRLVLSAHQVVIDRYSWQILLRELESTLSQKGQLKGNEKISYRTWCQLQSQYLSEMSISARALPFHIPATEWEYWKLEPSQHITEQMLSLTAEIARVPTSLVLGEANEALRSQPQDILLAALFDSFRSVFPDRKLPSVFEEGSGRQPWDKHIDISDTVGCFTTLIPLHVDLSHGDDIVATLTETKDRRRIALQQTPFYLASQFGSDTRNGATGRGDMEISFRFDSGHYPQWTEHDQSIFRLQDATKFETTNVGKNVRALAVMDIAVSVVANQLQVHFSFSRQSRFQDSLQRLLLVYVETIERFVNHLASLPRSATISDFPSSNLTAADLEAIAGPDIGIDLGHVEDILPCSPMQQGILLSRLRLPMSYRIFQTFRLRPADSTKPIDVERLIQAWRQLQARHSIMRTIFVESLPDQDEFHQIVLKSPEADIILQRCGNDQDPIQHLATLPIMKEVHGRPPIRLTILHTSGGDVYGQLETNHALADAASFEILTRELLDAYDSISFATEGSRYGTYVTYLRQQPAEDDLRFWTTLLADTTPCFLPPNHVEESASRTEENNTEALLTSAIFDDLLALNKFQISQGVTVATVFEMAWALVLSFYTNSNDVCWGGLFNGRDIPLENIDLMVGPLINQTVHFAPLDFDSTVGQAARDIQIRLLDAFEHQRSSLASIQHTLKQTSQALFNTLMSVRRKHHTSTLGYRSLVMESLTANDPTEYDVTLHVITGDSEIEVTIQHSPNFMDSAAAKRLLNHYLEVVQWLVDNPASQLHSLAKLSKGDVAQVQSWNKNVPPKMETCVHQLVQQRLHMQPDSLAVDAWDGALTSRELDEVSSRIAGRLIESAGVSPNYLVGFCMSKSKWAIAAMLGILKSGGAVVPLGVQEPLPRIESIMQNTGMDLIVVDTEQISRLASLKNRGVRLAAVEDLCHDQSLPHPLTTYSTTVASSNIAFVMHTSGSTGVPKGVIVDHGALSSSIKAWVETPQFKYGPQTRASQFTAFTFDPANHDIFSVLYSGGCVCVPSEDDRLNNLERFMRDFRITSALLTPTVSRMLDPKQLPSLQTLILAGEAMKPSDVEPWLELGSTEVINAYGPTECTICVTVSRPLTAKHQASIIGHQLGVAFWITQPDDFNYLCPIGMPGELLVEGPLVTAGYLNNAEATAASFVIDPAFVRQLGTQTGRRMYRTGDIVRQNRDGSLTFIGRRDDQIKIHGQRVESNEIENWILRLGPDLVRLAYVGLIAPIGEGSEPRIIAAVEVNGAVPRDDESCFALPDPSILLELDKLRHSLFAALPSYMVPSVIVPFWKIPVSSTGKVARSIVRDALCSLDAININAFLITAASTRTESSPLSQMELLIRDLWASVLQKHSDTIDRDDDFFRIGGDSIGAMKLVAAARKSETQISLTVADVFRHPRLSELARVLAETEKYNLASTTDAAPFTINLGPNSSSIRPNQIAALADQCDVAAENIQDAYPCSPLQEGFMAITTQRPDKYVLQRVFRLNTDVAFFKATWEKLWESLPILRTRIVPWETGSIQVVVQEPVHWQSSSSLEAYLEEDRRDPMKYGGRLCRVSVIETPGSDEKHFVWTMHHSIYDGWSIFKALEMLERLGRKGPVSRPAPMSRFIRYLASRDEETTQSFWKNHLGYASVIKFPELPVDPSYLPQSTSHATRHVIRRNDISPGSVTTSNILRAAWAILLAAYAGTDAGEAIIMVALSGRQAPVEGIEDIIAPTVATVPVRVQIPPSDSIPTFLSRVQQDAVDMIPHEHTGLQNIRRHVPELGDGLFTPAHLFTVQAAIGDDFEEQSSVDDLLSLEKGKVNDDAIQGYAFNMECTMVTDKEIDVDIWFDETTISTLQVLRVLEQFENIFQQLCQYSTDKSRLVRDLDLISPQDKSQIIAWNENVPERTTQCIHEILEDISIQQPDAPAVCAWDGDLTYRELVYTASRLAHHLRSLDSGVGPEALIGFCISKSKWAIVAAVAILQAGAGVIPLGIQHPLARIQTIVENTKARFIVTDREQADRLSSLDVRTVVIDDDLINSLPMEVPGPACTTVTAENVSWVVFTSGSTGTPKGSILEHGALASSLLKHSGMLRLTSSSRALQFAAFTFDNSISDIFATLFKGGCVCEPSEHDRVSNLAKVVWDLRVNVLSLTPTVAALLRPQDVPPIETLIVGGEPLDPNVIDIWGKSSAIINSYGPSECSILVACSRPLVERKDAPNVGLPVACCFWVVSPTDFNQLSPIGAPGELLLQGAQLGRGYINEPEKTAQAFVMNPQWVTKFPSARNQRLYRSGDLVRQNPDQSLTMLGRRDTQVKIHGQRVEIGEIESWIVRILPEVRKAAVDYIALPGRSDRMLVAALEMQKSIAEQTRDAPVQVEQSSLSLRKTLEQLRTDLRAVVPSYMIPGIFLPVTRLPLNPSSKLDRLALRAVLASMSADDWNRHLFSHASPKSVETETEAVLRRLWSAVLSLDEALIGRDDNLFDLGGDSVVAMRLTALAREAGLQLTVADIFQNPALQKMASTASESSSNASPKLTQYQPFSLLDDQLKTKLLEAAGRLPAVHGSEAKVLDIAPVTDFQAQSIAGMLSSTRMDVNYVGIDAKGPYDLEKLKHTCLALISHVESFRTAFMQDNGQFWQVVLSEYDPTIQIYDTDTSIDAFTKKFLQQEAFGSPKLGKPPLDIAIIRMTDGSDEHRILFRMSHALYDSHSLPLIWDNLMAIYRGADVKSYPSFNSYLFDLHTSIDTPSLSYWHDLLQGSEMPQLSGSHIPPLEILQASVLPKETIILPSSVATGMMPAVIVKAAWGMVLAQHSGQSDVVFAESSTGRNAVSPTVAGSYGCCVTALPFRFVVPRDASIAQLLDNVRDQQTESIRHETIGTQRIVDSCVEWNRFTSLINHQRAQDTSFMLGETEYTPSFIMPTKGFHMLTEVTIAATQGPGWLEISLSYAADRLPKEVAVGLLHDLRVAIEVIARKQSAPVSSIQEVLKPHHLSNMES</sequence>
<dbReference type="GO" id="GO:0044550">
    <property type="term" value="P:secondary metabolite biosynthetic process"/>
    <property type="evidence" value="ECO:0007669"/>
    <property type="project" value="TreeGrafter"/>
</dbReference>
<keyword evidence="3" id="KW-0436">Ligase</keyword>
<dbReference type="OrthoDB" id="416786at2759"/>
<organism evidence="6 7">
    <name type="scientific">Trichoderma arundinaceum</name>
    <dbReference type="NCBI Taxonomy" id="490622"/>
    <lineage>
        <taxon>Eukaryota</taxon>
        <taxon>Fungi</taxon>
        <taxon>Dikarya</taxon>
        <taxon>Ascomycota</taxon>
        <taxon>Pezizomycotina</taxon>
        <taxon>Sordariomycetes</taxon>
        <taxon>Hypocreomycetidae</taxon>
        <taxon>Hypocreales</taxon>
        <taxon>Hypocreaceae</taxon>
        <taxon>Trichoderma</taxon>
    </lineage>
</organism>
<comment type="caution">
    <text evidence="6">The sequence shown here is derived from an EMBL/GenBank/DDBJ whole genome shotgun (WGS) entry which is preliminary data.</text>
</comment>
<dbReference type="InterPro" id="IPR020845">
    <property type="entry name" value="AMP-binding_CS"/>
</dbReference>
<dbReference type="SUPFAM" id="SSF56801">
    <property type="entry name" value="Acetyl-CoA synthetase-like"/>
    <property type="match status" value="4"/>
</dbReference>
<dbReference type="PROSITE" id="PS00012">
    <property type="entry name" value="PHOSPHOPANTETHEINE"/>
    <property type="match status" value="3"/>
</dbReference>
<dbReference type="Proteomes" id="UP000266272">
    <property type="component" value="Unassembled WGS sequence"/>
</dbReference>
<dbReference type="InterPro" id="IPR023213">
    <property type="entry name" value="CAT-like_dom_sf"/>
</dbReference>
<dbReference type="InterPro" id="IPR042099">
    <property type="entry name" value="ANL_N_sf"/>
</dbReference>
<dbReference type="PANTHER" id="PTHR45527">
    <property type="entry name" value="NONRIBOSOMAL PEPTIDE SYNTHETASE"/>
    <property type="match status" value="1"/>
</dbReference>
<name>A0A395NW60_TRIAR</name>
<evidence type="ECO:0000256" key="1">
    <source>
        <dbReference type="ARBA" id="ARBA00022450"/>
    </source>
</evidence>
<dbReference type="GO" id="GO:0005737">
    <property type="term" value="C:cytoplasm"/>
    <property type="evidence" value="ECO:0007669"/>
    <property type="project" value="TreeGrafter"/>
</dbReference>
<dbReference type="InterPro" id="IPR000873">
    <property type="entry name" value="AMP-dep_synth/lig_dom"/>
</dbReference>
<dbReference type="Pfam" id="PF00550">
    <property type="entry name" value="PP-binding"/>
    <property type="match status" value="5"/>
</dbReference>
<dbReference type="Pfam" id="PF00501">
    <property type="entry name" value="AMP-binding"/>
    <property type="match status" value="4"/>
</dbReference>
<dbReference type="FunFam" id="3.40.50.12780:FF:000014">
    <property type="entry name" value="Nonribosomal peptide synthetase 1"/>
    <property type="match status" value="1"/>
</dbReference>
<dbReference type="GO" id="GO:0016874">
    <property type="term" value="F:ligase activity"/>
    <property type="evidence" value="ECO:0007669"/>
    <property type="project" value="UniProtKB-KW"/>
</dbReference>
<evidence type="ECO:0000256" key="2">
    <source>
        <dbReference type="ARBA" id="ARBA00022553"/>
    </source>
</evidence>
<feature type="domain" description="Carrier" evidence="5">
    <location>
        <begin position="2225"/>
        <end position="2301"/>
    </location>
</feature>
<dbReference type="CDD" id="cd19545">
    <property type="entry name" value="FUM14_C_NRPS-like"/>
    <property type="match status" value="2"/>
</dbReference>